<dbReference type="EMBL" id="QOKV01000005">
    <property type="protein sequence ID" value="KAA0686189.1"/>
    <property type="molecule type" value="Genomic_DNA"/>
</dbReference>
<sequence>MNAKSWLEPEIEASWEAVRRQAVGAYADLRANFIGRRLSDAKVKAEVDRLVERLPARALGKPLAVSWGWSPSDRPTSDHHLEAAAKRIRACFLEALHGVLWRDLAFVIEHVGYGRGWLFRFLVEGGGFARPRSLLDIADVDLWEILACHHDERRALKGSRDYGAMERIFAEHERPLAHLRAIRTLIVMILDRCPNTWNFQTEKEWTAKVDDLISACSSSGWRDLTLPRFVDLLWQEVLEANRSFDRSRSAHNAVEHAMRHGHILWAAKSEMAARLGLAVTPATDRTLLTAAGVQYLCAAVLKLPSGYLADPRGSRRGLEGVSFGSPLNVLERRDIRTMLRFEDHDEAVRFAQMMDAADMPRLSSRVEQRRVSM</sequence>
<gene>
    <name evidence="1" type="ORF">DS837_10855</name>
</gene>
<evidence type="ECO:0000313" key="2">
    <source>
        <dbReference type="Proteomes" id="UP000476837"/>
    </source>
</evidence>
<dbReference type="AlphaFoldDB" id="A0A6L3B292"/>
<reference evidence="1 2" key="1">
    <citation type="submission" date="2018-07" db="EMBL/GenBank/DDBJ databases">
        <title>Genome sequence of Roseomonas fauriae ATCC 49958.</title>
        <authorList>
            <person name="Sant'Anna F.H."/>
            <person name="Baldani J.I."/>
            <person name="Zilli J.E."/>
            <person name="Reis V.M."/>
            <person name="Hartmann A."/>
            <person name="Cruz L."/>
            <person name="de Souza E.M."/>
            <person name="de Oliveira Pedrosa F."/>
            <person name="Passaglia L.M.P."/>
        </authorList>
    </citation>
    <scope>NUCLEOTIDE SEQUENCE [LARGE SCALE GENOMIC DNA]</scope>
    <source>
        <strain evidence="1 2">ATCC 49958</strain>
    </source>
</reference>
<comment type="caution">
    <text evidence="1">The sequence shown here is derived from an EMBL/GenBank/DDBJ whole genome shotgun (WGS) entry which is preliminary data.</text>
</comment>
<dbReference type="RefSeq" id="WP_149164762.1">
    <property type="nucleotide sequence ID" value="NZ_QOKV01000005.1"/>
</dbReference>
<organism evidence="1 2">
    <name type="scientific">Azospirillum brasilense</name>
    <dbReference type="NCBI Taxonomy" id="192"/>
    <lineage>
        <taxon>Bacteria</taxon>
        <taxon>Pseudomonadati</taxon>
        <taxon>Pseudomonadota</taxon>
        <taxon>Alphaproteobacteria</taxon>
        <taxon>Rhodospirillales</taxon>
        <taxon>Azospirillaceae</taxon>
        <taxon>Azospirillum</taxon>
    </lineage>
</organism>
<accession>A0A6L3B292</accession>
<name>A0A6L3B292_AZOBR</name>
<evidence type="ECO:0000313" key="1">
    <source>
        <dbReference type="EMBL" id="KAA0686189.1"/>
    </source>
</evidence>
<dbReference type="Proteomes" id="UP000476837">
    <property type="component" value="Unassembled WGS sequence"/>
</dbReference>
<protein>
    <submittedName>
        <fullName evidence="1">Uncharacterized protein</fullName>
    </submittedName>
</protein>
<proteinExistence type="predicted"/>